<feature type="domain" description="Terpene synthase metal-binding" evidence="1">
    <location>
        <begin position="1"/>
        <end position="48"/>
    </location>
</feature>
<keyword evidence="3" id="KW-1185">Reference proteome</keyword>
<keyword evidence="2" id="KW-0456">Lyase</keyword>
<dbReference type="EMBL" id="PDCK01000039">
    <property type="protein sequence ID" value="PRQ55594.1"/>
    <property type="molecule type" value="Genomic_DNA"/>
</dbReference>
<accession>A0A2P6SAA3</accession>
<dbReference type="GO" id="GO:0000287">
    <property type="term" value="F:magnesium ion binding"/>
    <property type="evidence" value="ECO:0007669"/>
    <property type="project" value="InterPro"/>
</dbReference>
<comment type="caution">
    <text evidence="2">The sequence shown here is derived from an EMBL/GenBank/DDBJ whole genome shotgun (WGS) entry which is preliminary data.</text>
</comment>
<reference evidence="2 3" key="1">
    <citation type="journal article" date="2018" name="Nat. Genet.">
        <title>The Rosa genome provides new insights in the design of modern roses.</title>
        <authorList>
            <person name="Bendahmane M."/>
        </authorList>
    </citation>
    <scope>NUCLEOTIDE SEQUENCE [LARGE SCALE GENOMIC DNA]</scope>
    <source>
        <strain evidence="3">cv. Old Blush</strain>
    </source>
</reference>
<dbReference type="Gramene" id="PRQ55594">
    <property type="protein sequence ID" value="PRQ55594"/>
    <property type="gene ID" value="RchiOBHm_Chr1g0326301"/>
</dbReference>
<dbReference type="Pfam" id="PF03936">
    <property type="entry name" value="Terpene_synth_C"/>
    <property type="match status" value="1"/>
</dbReference>
<name>A0A2P6SAA3_ROSCH</name>
<proteinExistence type="predicted"/>
<dbReference type="Gene3D" id="1.10.600.10">
    <property type="entry name" value="Farnesyl Diphosphate Synthase"/>
    <property type="match status" value="1"/>
</dbReference>
<dbReference type="InterPro" id="IPR008949">
    <property type="entry name" value="Isoprenoid_synthase_dom_sf"/>
</dbReference>
<organism evidence="2 3">
    <name type="scientific">Rosa chinensis</name>
    <name type="common">China rose</name>
    <dbReference type="NCBI Taxonomy" id="74649"/>
    <lineage>
        <taxon>Eukaryota</taxon>
        <taxon>Viridiplantae</taxon>
        <taxon>Streptophyta</taxon>
        <taxon>Embryophyta</taxon>
        <taxon>Tracheophyta</taxon>
        <taxon>Spermatophyta</taxon>
        <taxon>Magnoliopsida</taxon>
        <taxon>eudicotyledons</taxon>
        <taxon>Gunneridae</taxon>
        <taxon>Pentapetalae</taxon>
        <taxon>rosids</taxon>
        <taxon>fabids</taxon>
        <taxon>Rosales</taxon>
        <taxon>Rosaceae</taxon>
        <taxon>Rosoideae</taxon>
        <taxon>Rosoideae incertae sedis</taxon>
        <taxon>Rosa</taxon>
    </lineage>
</organism>
<dbReference type="Proteomes" id="UP000238479">
    <property type="component" value="Chromosome 1"/>
</dbReference>
<dbReference type="STRING" id="74649.A0A2P6SAA3"/>
<dbReference type="OMA" id="AWIYINE"/>
<evidence type="ECO:0000313" key="2">
    <source>
        <dbReference type="EMBL" id="PRQ55594.1"/>
    </source>
</evidence>
<dbReference type="EC" id="4.2.3.71" evidence="2"/>
<evidence type="ECO:0000313" key="3">
    <source>
        <dbReference type="Proteomes" id="UP000238479"/>
    </source>
</evidence>
<protein>
    <submittedName>
        <fullName evidence="2">Putative (E,E)-germacrene B synthase</fullName>
        <ecNumber evidence="2">4.2.3.71</ecNumber>
    </submittedName>
</protein>
<sequence length="86" mass="10008">MNDLVGHKFEQKREHIASAVECYMKQYGVTEEEAEVELTKQVNDSWQDINEEWLDATSIPRPLLLLILNFARVGVSHTYLIYVDIL</sequence>
<evidence type="ECO:0000259" key="1">
    <source>
        <dbReference type="Pfam" id="PF03936"/>
    </source>
</evidence>
<dbReference type="SUPFAM" id="SSF48576">
    <property type="entry name" value="Terpenoid synthases"/>
    <property type="match status" value="1"/>
</dbReference>
<dbReference type="GO" id="GO:0010333">
    <property type="term" value="F:terpene synthase activity"/>
    <property type="evidence" value="ECO:0007669"/>
    <property type="project" value="InterPro"/>
</dbReference>
<dbReference type="AlphaFoldDB" id="A0A2P6SAA3"/>
<gene>
    <name evidence="2" type="ORF">RchiOBHm_Chr1g0326301</name>
</gene>
<dbReference type="InterPro" id="IPR005630">
    <property type="entry name" value="Terpene_synthase_metal-bd"/>
</dbReference>